<gene>
    <name evidence="5" type="ORF">GQ588_14505</name>
</gene>
<dbReference type="InterPro" id="IPR027417">
    <property type="entry name" value="P-loop_NTPase"/>
</dbReference>
<dbReference type="GO" id="GO:0016887">
    <property type="term" value="F:ATP hydrolysis activity"/>
    <property type="evidence" value="ECO:0007669"/>
    <property type="project" value="InterPro"/>
</dbReference>
<dbReference type="InterPro" id="IPR003593">
    <property type="entry name" value="AAA+_ATPase"/>
</dbReference>
<evidence type="ECO:0000259" key="4">
    <source>
        <dbReference type="PROSITE" id="PS50893"/>
    </source>
</evidence>
<proteinExistence type="predicted"/>
<dbReference type="RefSeq" id="WP_019225022.1">
    <property type="nucleotide sequence ID" value="NZ_CP046996.1"/>
</dbReference>
<name>A0A857DN28_9FIRM</name>
<keyword evidence="1" id="KW-0813">Transport</keyword>
<dbReference type="GO" id="GO:0005524">
    <property type="term" value="F:ATP binding"/>
    <property type="evidence" value="ECO:0007669"/>
    <property type="project" value="UniProtKB-KW"/>
</dbReference>
<protein>
    <submittedName>
        <fullName evidence="5">ATP-binding cassette domain-containing protein</fullName>
    </submittedName>
</protein>
<evidence type="ECO:0000256" key="1">
    <source>
        <dbReference type="ARBA" id="ARBA00022448"/>
    </source>
</evidence>
<keyword evidence="2" id="KW-0547">Nucleotide-binding</keyword>
<dbReference type="Gene3D" id="3.40.50.300">
    <property type="entry name" value="P-loop containing nucleotide triphosphate hydrolases"/>
    <property type="match status" value="1"/>
</dbReference>
<feature type="domain" description="ABC transporter" evidence="4">
    <location>
        <begin position="7"/>
        <end position="241"/>
    </location>
</feature>
<dbReference type="AlphaFoldDB" id="A0A857DN28"/>
<evidence type="ECO:0000313" key="5">
    <source>
        <dbReference type="EMBL" id="QHA01765.1"/>
    </source>
</evidence>
<dbReference type="SUPFAM" id="SSF52540">
    <property type="entry name" value="P-loop containing nucleoside triphosphate hydrolases"/>
    <property type="match status" value="1"/>
</dbReference>
<dbReference type="InterPro" id="IPR003439">
    <property type="entry name" value="ABC_transporter-like_ATP-bd"/>
</dbReference>
<dbReference type="CDD" id="cd03230">
    <property type="entry name" value="ABC_DR_subfamily_A"/>
    <property type="match status" value="1"/>
</dbReference>
<dbReference type="SMART" id="SM00382">
    <property type="entry name" value="AAA"/>
    <property type="match status" value="1"/>
</dbReference>
<accession>A0A857DN28</accession>
<dbReference type="PANTHER" id="PTHR42939">
    <property type="entry name" value="ABC TRANSPORTER ATP-BINDING PROTEIN ALBC-RELATED"/>
    <property type="match status" value="1"/>
</dbReference>
<organism evidence="5 6">
    <name type="scientific">Dehalobacter restrictus</name>
    <dbReference type="NCBI Taxonomy" id="55583"/>
    <lineage>
        <taxon>Bacteria</taxon>
        <taxon>Bacillati</taxon>
        <taxon>Bacillota</taxon>
        <taxon>Clostridia</taxon>
        <taxon>Eubacteriales</taxon>
        <taxon>Desulfitobacteriaceae</taxon>
        <taxon>Dehalobacter</taxon>
    </lineage>
</organism>
<dbReference type="Proteomes" id="UP000430508">
    <property type="component" value="Chromosome"/>
</dbReference>
<dbReference type="PANTHER" id="PTHR42939:SF3">
    <property type="entry name" value="ABC TRANSPORTER ATP-BINDING COMPONENT"/>
    <property type="match status" value="1"/>
</dbReference>
<reference evidence="5 6" key="1">
    <citation type="submission" date="2019-12" db="EMBL/GenBank/DDBJ databases">
        <title>Sequence classification of anaerobic respiratory reductive dehalogenases: First we see many, then we see few.</title>
        <authorList>
            <person name="Molenda O."/>
            <person name="Puentes Jacome L.A."/>
            <person name="Cao X."/>
            <person name="Nesbo C.L."/>
            <person name="Tang S."/>
            <person name="Morson N."/>
            <person name="Patron J."/>
            <person name="Lomheim L."/>
            <person name="Wishart D.S."/>
            <person name="Edwards E.A."/>
        </authorList>
    </citation>
    <scope>NUCLEOTIDE SEQUENCE [LARGE SCALE GENOMIC DNA]</scope>
    <source>
        <strain evidence="5 6">12DCA</strain>
    </source>
</reference>
<dbReference type="PROSITE" id="PS50893">
    <property type="entry name" value="ABC_TRANSPORTER_2"/>
    <property type="match status" value="1"/>
</dbReference>
<evidence type="ECO:0000256" key="3">
    <source>
        <dbReference type="ARBA" id="ARBA00022840"/>
    </source>
</evidence>
<keyword evidence="3 5" id="KW-0067">ATP-binding</keyword>
<evidence type="ECO:0000256" key="2">
    <source>
        <dbReference type="ARBA" id="ARBA00022741"/>
    </source>
</evidence>
<dbReference type="InterPro" id="IPR017871">
    <property type="entry name" value="ABC_transporter-like_CS"/>
</dbReference>
<dbReference type="InterPro" id="IPR051782">
    <property type="entry name" value="ABC_Transporter_VariousFunc"/>
</dbReference>
<dbReference type="Pfam" id="PF00005">
    <property type="entry name" value="ABC_tran"/>
    <property type="match status" value="1"/>
</dbReference>
<dbReference type="PROSITE" id="PS00211">
    <property type="entry name" value="ABC_TRANSPORTER_1"/>
    <property type="match status" value="1"/>
</dbReference>
<dbReference type="EMBL" id="CP046996">
    <property type="protein sequence ID" value="QHA01765.1"/>
    <property type="molecule type" value="Genomic_DNA"/>
</dbReference>
<sequence length="301" mass="34560">MNETDPVRRNSSSLILEIQGLGKYFSEFELSDVTFSLEKGYVMGLIGPNGSGKTTTIKLIMNLLKKDRGEIKVFGLDHVKGEKEIKNKIGFVYDENHYYGVLTIEQMKKIVAPMYQYWDEHLFQKYLKEFDLNPKQKIDKLSKGMKTKFSLAMALSHQAELIILDEPTSGLDPVFRNELLEILYFLMQDENKAILFSTHITSDLERIADYITFINQGSVVFTNEKDQVLERFSLVKGPNYLLDSSLEKQFIGLRKSSVGFEGLTADLEVISPALKEKMIVERPTLDEIMIYLVNRTRMGVR</sequence>
<evidence type="ECO:0000313" key="6">
    <source>
        <dbReference type="Proteomes" id="UP000430508"/>
    </source>
</evidence>